<name>A0A5Q2F6R3_9ACTN</name>
<dbReference type="PANTHER" id="PTHR43045">
    <property type="entry name" value="SHIKIMATE TRANSPORTER"/>
    <property type="match status" value="1"/>
</dbReference>
<dbReference type="PANTHER" id="PTHR43045:SF1">
    <property type="entry name" value="SHIKIMATE TRANSPORTER"/>
    <property type="match status" value="1"/>
</dbReference>
<feature type="transmembrane region" description="Helical" evidence="7">
    <location>
        <begin position="385"/>
        <end position="407"/>
    </location>
</feature>
<dbReference type="RefSeq" id="WP_153570868.1">
    <property type="nucleotide sequence ID" value="NZ_CP045725.1"/>
</dbReference>
<feature type="domain" description="Major facilitator superfamily (MFS) profile" evidence="8">
    <location>
        <begin position="5"/>
        <end position="450"/>
    </location>
</feature>
<keyword evidence="6 7" id="KW-0472">Membrane</keyword>
<organism evidence="9 10">
    <name type="scientific">Raineyella fluvialis</name>
    <dbReference type="NCBI Taxonomy" id="2662261"/>
    <lineage>
        <taxon>Bacteria</taxon>
        <taxon>Bacillati</taxon>
        <taxon>Actinomycetota</taxon>
        <taxon>Actinomycetes</taxon>
        <taxon>Propionibacteriales</taxon>
        <taxon>Propionibacteriaceae</taxon>
        <taxon>Raineyella</taxon>
    </lineage>
</organism>
<keyword evidence="10" id="KW-1185">Reference proteome</keyword>
<dbReference type="GO" id="GO:0022857">
    <property type="term" value="F:transmembrane transporter activity"/>
    <property type="evidence" value="ECO:0007669"/>
    <property type="project" value="InterPro"/>
</dbReference>
<gene>
    <name evidence="9" type="ORF">Rai3103_00160</name>
</gene>
<feature type="transmembrane region" description="Helical" evidence="7">
    <location>
        <begin position="292"/>
        <end position="311"/>
    </location>
</feature>
<feature type="transmembrane region" description="Helical" evidence="7">
    <location>
        <begin position="143"/>
        <end position="168"/>
    </location>
</feature>
<feature type="transmembrane region" description="Helical" evidence="7">
    <location>
        <begin position="42"/>
        <end position="65"/>
    </location>
</feature>
<evidence type="ECO:0000256" key="4">
    <source>
        <dbReference type="ARBA" id="ARBA00022692"/>
    </source>
</evidence>
<dbReference type="SUPFAM" id="SSF103473">
    <property type="entry name" value="MFS general substrate transporter"/>
    <property type="match status" value="1"/>
</dbReference>
<feature type="transmembrane region" description="Helical" evidence="7">
    <location>
        <begin position="77"/>
        <end position="96"/>
    </location>
</feature>
<keyword evidence="4 7" id="KW-0812">Transmembrane</keyword>
<dbReference type="KEGG" id="rain:Rai3103_00160"/>
<evidence type="ECO:0000259" key="8">
    <source>
        <dbReference type="PROSITE" id="PS50850"/>
    </source>
</evidence>
<dbReference type="Proteomes" id="UP000386847">
    <property type="component" value="Chromosome"/>
</dbReference>
<comment type="subcellular location">
    <subcellularLocation>
        <location evidence="1">Cell membrane</location>
        <topology evidence="1">Multi-pass membrane protein</topology>
    </subcellularLocation>
</comment>
<reference evidence="9 10" key="1">
    <citation type="submission" date="2019-10" db="EMBL/GenBank/DDBJ databases">
        <title>Genomic analysis of Raineyella sp. CBA3103.</title>
        <authorList>
            <person name="Roh S.W."/>
        </authorList>
    </citation>
    <scope>NUCLEOTIDE SEQUENCE [LARGE SCALE GENOMIC DNA]</scope>
    <source>
        <strain evidence="9 10">CBA3103</strain>
    </source>
</reference>
<dbReference type="GO" id="GO:0005886">
    <property type="term" value="C:plasma membrane"/>
    <property type="evidence" value="ECO:0007669"/>
    <property type="project" value="UniProtKB-SubCell"/>
</dbReference>
<feature type="transmembrane region" description="Helical" evidence="7">
    <location>
        <begin position="557"/>
        <end position="583"/>
    </location>
</feature>
<dbReference type="InterPro" id="IPR036259">
    <property type="entry name" value="MFS_trans_sf"/>
</dbReference>
<feature type="transmembrane region" description="Helical" evidence="7">
    <location>
        <begin position="20"/>
        <end position="36"/>
    </location>
</feature>
<keyword evidence="5 7" id="KW-1133">Transmembrane helix</keyword>
<evidence type="ECO:0000256" key="1">
    <source>
        <dbReference type="ARBA" id="ARBA00004651"/>
    </source>
</evidence>
<proteinExistence type="predicted"/>
<feature type="transmembrane region" description="Helical" evidence="7">
    <location>
        <begin position="350"/>
        <end position="373"/>
    </location>
</feature>
<feature type="transmembrane region" description="Helical" evidence="7">
    <location>
        <begin position="323"/>
        <end position="344"/>
    </location>
</feature>
<dbReference type="InterPro" id="IPR005828">
    <property type="entry name" value="MFS_sugar_transport-like"/>
</dbReference>
<keyword evidence="2" id="KW-0813">Transport</keyword>
<protein>
    <submittedName>
        <fullName evidence="9">MFS transporter</fullName>
    </submittedName>
</protein>
<evidence type="ECO:0000256" key="5">
    <source>
        <dbReference type="ARBA" id="ARBA00022989"/>
    </source>
</evidence>
<evidence type="ECO:0000256" key="2">
    <source>
        <dbReference type="ARBA" id="ARBA00022448"/>
    </source>
</evidence>
<accession>A0A5Q2F6R3</accession>
<dbReference type="Pfam" id="PF00083">
    <property type="entry name" value="Sugar_tr"/>
    <property type="match status" value="1"/>
</dbReference>
<feature type="transmembrane region" description="Helical" evidence="7">
    <location>
        <begin position="174"/>
        <end position="196"/>
    </location>
</feature>
<sequence>MVAKAAFSAWLGSALEYYDFFVYGTAAALIFPKIMYDPHNAFQANIMSTASFGVAYLIRPLGSFVMGHLGDRYGRKLVLYITLFGMGAATFLIGILPTYSMIGWWAPVLVVILRMAQGFAVAGEQSSATTMVLEHSTDRTRGFWSSFTLGGTQLGFILGTAVFLPLAALPDNVLYGWAWRLPFLASVLVMILAWWVRKSVEETPEFQAEKQAEEAHEAELEQEAAHARIAADRKAHHLGLAVEDVPPFRWLSWFYLPSVIRVLITCFISVVSTVMSIYALNYGTGLGINRTTILTMQIVANIVALGVILGFGWLTDKIGRKPVYLFGAIGCAILIWPFIIAVLNKNVPMIFFWGILTLGIVYSGYSGSGMGIFSEQFETKVRVSGMAVSTQFGFALGGFAPSIILLLQGSVTTAGKTTQNYANWQPAAIFTMIVCLIAATAAFFHRETSRKPQSELGSPSALRARELAALHAGKPLPEATEDHPSSSLSFAASVAGAVLAIITAVVYFVAKGAWWVIPFALTGIASVTGWNSALRAQGEIALGAAYRWNARLQRGYWLGRVVGYLVILVIVALLLLGVVLVLLGKLKL</sequence>
<feature type="transmembrane region" description="Helical" evidence="7">
    <location>
        <begin position="515"/>
        <end position="536"/>
    </location>
</feature>
<dbReference type="InterPro" id="IPR020846">
    <property type="entry name" value="MFS_dom"/>
</dbReference>
<feature type="transmembrane region" description="Helical" evidence="7">
    <location>
        <begin position="488"/>
        <end position="509"/>
    </location>
</feature>
<dbReference type="Gene3D" id="1.20.1250.20">
    <property type="entry name" value="MFS general substrate transporter like domains"/>
    <property type="match status" value="1"/>
</dbReference>
<keyword evidence="3" id="KW-1003">Cell membrane</keyword>
<evidence type="ECO:0000256" key="6">
    <source>
        <dbReference type="ARBA" id="ARBA00023136"/>
    </source>
</evidence>
<feature type="transmembrane region" description="Helical" evidence="7">
    <location>
        <begin position="427"/>
        <end position="444"/>
    </location>
</feature>
<dbReference type="EMBL" id="CP045725">
    <property type="protein sequence ID" value="QGF22358.1"/>
    <property type="molecule type" value="Genomic_DNA"/>
</dbReference>
<evidence type="ECO:0000313" key="9">
    <source>
        <dbReference type="EMBL" id="QGF22358.1"/>
    </source>
</evidence>
<evidence type="ECO:0000313" key="10">
    <source>
        <dbReference type="Proteomes" id="UP000386847"/>
    </source>
</evidence>
<feature type="transmembrane region" description="Helical" evidence="7">
    <location>
        <begin position="102"/>
        <end position="122"/>
    </location>
</feature>
<dbReference type="AlphaFoldDB" id="A0A5Q2F6R3"/>
<feature type="transmembrane region" description="Helical" evidence="7">
    <location>
        <begin position="259"/>
        <end position="280"/>
    </location>
</feature>
<evidence type="ECO:0000256" key="7">
    <source>
        <dbReference type="SAM" id="Phobius"/>
    </source>
</evidence>
<evidence type="ECO:0000256" key="3">
    <source>
        <dbReference type="ARBA" id="ARBA00022475"/>
    </source>
</evidence>
<dbReference type="PROSITE" id="PS50850">
    <property type="entry name" value="MFS"/>
    <property type="match status" value="1"/>
</dbReference>